<accession>A0A931HGZ9</accession>
<evidence type="ECO:0000313" key="1">
    <source>
        <dbReference type="EMBL" id="MBH0115131.1"/>
    </source>
</evidence>
<dbReference type="InterPro" id="IPR010131">
    <property type="entry name" value="MdtP/NodT-like"/>
</dbReference>
<dbReference type="SUPFAM" id="SSF56954">
    <property type="entry name" value="Outer membrane efflux proteins (OEP)"/>
    <property type="match status" value="1"/>
</dbReference>
<gene>
    <name evidence="1" type="ORF">I5E68_19495</name>
</gene>
<dbReference type="Proteomes" id="UP000617634">
    <property type="component" value="Unassembled WGS sequence"/>
</dbReference>
<dbReference type="EMBL" id="JADZGI010000009">
    <property type="protein sequence ID" value="MBH0115131.1"/>
    <property type="molecule type" value="Genomic_DNA"/>
</dbReference>
<keyword evidence="2" id="KW-1185">Reference proteome</keyword>
<reference evidence="1" key="1">
    <citation type="submission" date="2020-11" db="EMBL/GenBank/DDBJ databases">
        <title>Novosphingobium aureum sp. nov., a marine bacterium isolated from sediment of a salt flat.</title>
        <authorList>
            <person name="Yoo Y."/>
            <person name="Kim J.-J."/>
        </authorList>
    </citation>
    <scope>NUCLEOTIDE SEQUENCE</scope>
    <source>
        <strain evidence="1">YJ-S2-02</strain>
    </source>
</reference>
<evidence type="ECO:0000313" key="2">
    <source>
        <dbReference type="Proteomes" id="UP000617634"/>
    </source>
</evidence>
<proteinExistence type="predicted"/>
<dbReference type="AlphaFoldDB" id="A0A931HGZ9"/>
<dbReference type="PANTHER" id="PTHR30203:SF33">
    <property type="entry name" value="BLR4455 PROTEIN"/>
    <property type="match status" value="1"/>
</dbReference>
<comment type="caution">
    <text evidence="1">The sequence shown here is derived from an EMBL/GenBank/DDBJ whole genome shotgun (WGS) entry which is preliminary data.</text>
</comment>
<organism evidence="1 2">
    <name type="scientific">Novosphingobium aureum</name>
    <dbReference type="NCBI Taxonomy" id="2792964"/>
    <lineage>
        <taxon>Bacteria</taxon>
        <taxon>Pseudomonadati</taxon>
        <taxon>Pseudomonadota</taxon>
        <taxon>Alphaproteobacteria</taxon>
        <taxon>Sphingomonadales</taxon>
        <taxon>Sphingomonadaceae</taxon>
        <taxon>Novosphingobium</taxon>
    </lineage>
</organism>
<dbReference type="Gene3D" id="1.20.1600.10">
    <property type="entry name" value="Outer membrane efflux proteins (OEP)"/>
    <property type="match status" value="1"/>
</dbReference>
<protein>
    <submittedName>
        <fullName evidence="1">TolC family protein</fullName>
    </submittedName>
</protein>
<name>A0A931HGZ9_9SPHN</name>
<dbReference type="PANTHER" id="PTHR30203">
    <property type="entry name" value="OUTER MEMBRANE CATION EFFLUX PROTEIN"/>
    <property type="match status" value="1"/>
</dbReference>
<sequence length="426" mass="44447">MRKIDTMLARPAPESAGTRATRLAPVVFVAAALALSGCASGPADSNAASALALAPGSTSHPGEDALWWQGIGDAMLVHLVETGLATNRDLACSATALRNADARAQSRSRRIDTQITRLFDTRGTDAAQAELRARAYRYAGRRAALARDIAEAYIAARRAQEVLALRSHLTAQFEDNTEIAQFRAEAGLVPGLDSGLAGSLVALNADELRAARTRYLERVSDLAGLVGIDAEVLAAQLGETGAVPDITAMPSPDAPDLAARPDLRALEQALLAQLIRAKVSQAEIDRALAGESASDEEIPAAADSAAARWSDAQGKARADLTRSAAAVTTAAQRQADLEKALAGADKRVEAARLGYRNGTGDIATLYVAEASGLGLTEARVSARADLARAAIRLWTAQGRGWTMADLEPPISAQEAASTNGEVLVCD</sequence>